<keyword evidence="7" id="KW-1185">Reference proteome</keyword>
<dbReference type="InterPro" id="IPR009057">
    <property type="entry name" value="Homeodomain-like_sf"/>
</dbReference>
<evidence type="ECO:0000256" key="2">
    <source>
        <dbReference type="ARBA" id="ARBA00022797"/>
    </source>
</evidence>
<reference evidence="7" key="1">
    <citation type="journal article" date="2019" name="Int. J. Syst. Evol. Microbiol.">
        <title>The Global Catalogue of Microorganisms (GCM) 10K type strain sequencing project: providing services to taxonomists for standard genome sequencing and annotation.</title>
        <authorList>
            <consortium name="The Broad Institute Genomics Platform"/>
            <consortium name="The Broad Institute Genome Sequencing Center for Infectious Disease"/>
            <person name="Wu L."/>
            <person name="Ma J."/>
        </authorList>
    </citation>
    <scope>NUCLEOTIDE SEQUENCE [LARGE SCALE GENOMIC DNA]</scope>
    <source>
        <strain evidence="7">NBRC 112502</strain>
    </source>
</reference>
<accession>A0ABQ6AG41</accession>
<proteinExistence type="predicted"/>
<dbReference type="SUPFAM" id="SSF52540">
    <property type="entry name" value="P-loop containing nucleoside triphosphate hydrolases"/>
    <property type="match status" value="1"/>
</dbReference>
<dbReference type="PROSITE" id="PS00675">
    <property type="entry name" value="SIGMA54_INTERACT_1"/>
    <property type="match status" value="1"/>
</dbReference>
<feature type="domain" description="Sigma-54 factor interaction" evidence="5">
    <location>
        <begin position="167"/>
        <end position="388"/>
    </location>
</feature>
<evidence type="ECO:0000256" key="4">
    <source>
        <dbReference type="ARBA" id="ARBA00029500"/>
    </source>
</evidence>
<dbReference type="CDD" id="cd00130">
    <property type="entry name" value="PAS"/>
    <property type="match status" value="1"/>
</dbReference>
<dbReference type="InterPro" id="IPR003593">
    <property type="entry name" value="AAA+_ATPase"/>
</dbReference>
<keyword evidence="3" id="KW-0067">ATP-binding</keyword>
<dbReference type="Pfam" id="PF25601">
    <property type="entry name" value="AAA_lid_14"/>
    <property type="match status" value="1"/>
</dbReference>
<dbReference type="InterPro" id="IPR035965">
    <property type="entry name" value="PAS-like_dom_sf"/>
</dbReference>
<dbReference type="Gene3D" id="1.10.8.60">
    <property type="match status" value="1"/>
</dbReference>
<evidence type="ECO:0000259" key="5">
    <source>
        <dbReference type="PROSITE" id="PS50045"/>
    </source>
</evidence>
<organism evidence="6 7">
    <name type="scientific">Acidocella aquatica</name>
    <dbReference type="NCBI Taxonomy" id="1922313"/>
    <lineage>
        <taxon>Bacteria</taxon>
        <taxon>Pseudomonadati</taxon>
        <taxon>Pseudomonadota</taxon>
        <taxon>Alphaproteobacteria</taxon>
        <taxon>Acetobacterales</taxon>
        <taxon>Acidocellaceae</taxon>
        <taxon>Acidocella</taxon>
    </lineage>
</organism>
<dbReference type="Pfam" id="PF00158">
    <property type="entry name" value="Sigma54_activat"/>
    <property type="match status" value="1"/>
</dbReference>
<dbReference type="Gene3D" id="3.40.50.300">
    <property type="entry name" value="P-loop containing nucleotide triphosphate hydrolases"/>
    <property type="match status" value="1"/>
</dbReference>
<dbReference type="EMBL" id="BSOS01000099">
    <property type="protein sequence ID" value="GLR68990.1"/>
    <property type="molecule type" value="Genomic_DNA"/>
</dbReference>
<dbReference type="PANTHER" id="PTHR32071:SF57">
    <property type="entry name" value="C4-DICARBOXYLATE TRANSPORT TRANSCRIPTIONAL REGULATORY PROTEIN DCTD"/>
    <property type="match status" value="1"/>
</dbReference>
<dbReference type="InterPro" id="IPR027417">
    <property type="entry name" value="P-loop_NTPase"/>
</dbReference>
<evidence type="ECO:0000256" key="3">
    <source>
        <dbReference type="ARBA" id="ARBA00022840"/>
    </source>
</evidence>
<protein>
    <recommendedName>
        <fullName evidence="4">HTH-type transcriptional regulatory protein TyrR</fullName>
    </recommendedName>
</protein>
<dbReference type="SMART" id="SM00382">
    <property type="entry name" value="AAA"/>
    <property type="match status" value="1"/>
</dbReference>
<name>A0ABQ6AG41_9PROT</name>
<dbReference type="SUPFAM" id="SSF46689">
    <property type="entry name" value="Homeodomain-like"/>
    <property type="match status" value="1"/>
</dbReference>
<dbReference type="InterPro" id="IPR002078">
    <property type="entry name" value="Sigma_54_int"/>
</dbReference>
<dbReference type="InterPro" id="IPR058031">
    <property type="entry name" value="AAA_lid_NorR"/>
</dbReference>
<dbReference type="InterPro" id="IPR000014">
    <property type="entry name" value="PAS"/>
</dbReference>
<dbReference type="PANTHER" id="PTHR32071">
    <property type="entry name" value="TRANSCRIPTIONAL REGULATORY PROTEIN"/>
    <property type="match status" value="1"/>
</dbReference>
<evidence type="ECO:0000313" key="6">
    <source>
        <dbReference type="EMBL" id="GLR68990.1"/>
    </source>
</evidence>
<keyword evidence="1" id="KW-0547">Nucleotide-binding</keyword>
<dbReference type="Gene3D" id="1.10.10.60">
    <property type="entry name" value="Homeodomain-like"/>
    <property type="match status" value="1"/>
</dbReference>
<dbReference type="Pfam" id="PF18024">
    <property type="entry name" value="HTH_50"/>
    <property type="match status" value="1"/>
</dbReference>
<dbReference type="RefSeq" id="WP_284259844.1">
    <property type="nucleotide sequence ID" value="NZ_BSOS01000099.1"/>
</dbReference>
<dbReference type="InterPro" id="IPR030828">
    <property type="entry name" value="HTH_TyrR"/>
</dbReference>
<evidence type="ECO:0000313" key="7">
    <source>
        <dbReference type="Proteomes" id="UP001156641"/>
    </source>
</evidence>
<dbReference type="SUPFAM" id="SSF55785">
    <property type="entry name" value="PYP-like sensor domain (PAS domain)"/>
    <property type="match status" value="1"/>
</dbReference>
<dbReference type="PROSITE" id="PS50045">
    <property type="entry name" value="SIGMA54_INTERACT_4"/>
    <property type="match status" value="1"/>
</dbReference>
<dbReference type="Proteomes" id="UP001156641">
    <property type="component" value="Unassembled WGS sequence"/>
</dbReference>
<comment type="caution">
    <text evidence="6">The sequence shown here is derived from an EMBL/GenBank/DDBJ whole genome shotgun (WGS) entry which is preliminary data.</text>
</comment>
<evidence type="ECO:0000256" key="1">
    <source>
        <dbReference type="ARBA" id="ARBA00022741"/>
    </source>
</evidence>
<dbReference type="InterPro" id="IPR025662">
    <property type="entry name" value="Sigma_54_int_dom_ATP-bd_1"/>
</dbReference>
<sequence length="468" mass="50592">MAKQAEISPFRLGIRGQQAASEEEITALLESPAFRAVAMLLPDPLIVVDGDENVAFLNAAMERLASLSAVEAERLPFAKFLRRNDWELEENFTAGGRSDGQARLTIQADGRVLPVLRRILAANDSSTGHIVYIIRAAGALEPAARTQAGRTTAATGDAAALMFPAMLEEQVQRAVRAYHRRVRILLLGESGVGKTAIARHIHNLTAGRDVPFVHVNCGSIPETLFESEMFGYERGAFTGALQAGKRGYIESAKGGTLFLDEVGEIPLSSQAKLLKFLEDSTIQPVGSAVSKRIETTVITATNRDLRTMIAQGSFRGDLFYRIATFPVPIPSLRERPDKEALLDAILARINAGRNPKLHLSPPCRARLLAANLPGNVRELSGIIDYLDIVADEVATPAHLAGALIGQEPPPPIAAPVPVVEGKLKDMTAMFEDQMIRAAIARYGSKREAAQHLGVDGATLIRKLRRSPV</sequence>
<gene>
    <name evidence="6" type="ORF">GCM10010909_36720</name>
</gene>
<dbReference type="CDD" id="cd00009">
    <property type="entry name" value="AAA"/>
    <property type="match status" value="1"/>
</dbReference>
<keyword evidence="2" id="KW-0058">Aromatic hydrocarbons catabolism</keyword>
<dbReference type="Gene3D" id="3.30.450.20">
    <property type="entry name" value="PAS domain"/>
    <property type="match status" value="1"/>
</dbReference>